<protein>
    <recommendedName>
        <fullName evidence="4">Killer toxin Kp4 domain-containing protein</fullName>
    </recommendedName>
</protein>
<dbReference type="HOGENOM" id="CLU_1758650_0_0_1"/>
<organism evidence="2 3">
    <name type="scientific">Colletotrichum fioriniae PJ7</name>
    <dbReference type="NCBI Taxonomy" id="1445577"/>
    <lineage>
        <taxon>Eukaryota</taxon>
        <taxon>Fungi</taxon>
        <taxon>Dikarya</taxon>
        <taxon>Ascomycota</taxon>
        <taxon>Pezizomycotina</taxon>
        <taxon>Sordariomycetes</taxon>
        <taxon>Hypocreomycetidae</taxon>
        <taxon>Glomerellales</taxon>
        <taxon>Glomerellaceae</taxon>
        <taxon>Colletotrichum</taxon>
        <taxon>Colletotrichum acutatum species complex</taxon>
    </lineage>
</organism>
<sequence length="148" mass="15691">MAHFSRPVLLILTTLFLFYGFSTAFPSLTGALEPRCWRKACDHCERVTVTIDHPGSCNSVNRDNLKAAIDSTFVNYAGNCRGEEAGFSNQAIAGIQGIGCRVTVNFPRGNKGVDWGGLIGSNLVGTGSWAVSGTSTDGSVHCGGSCQW</sequence>
<dbReference type="EMBL" id="JARH01000269">
    <property type="protein sequence ID" value="EXF82963.1"/>
    <property type="molecule type" value="Genomic_DNA"/>
</dbReference>
<comment type="caution">
    <text evidence="2">The sequence shown here is derived from an EMBL/GenBank/DDBJ whole genome shotgun (WGS) entry which is preliminary data.</text>
</comment>
<dbReference type="eggNOG" id="ENOG502T45T">
    <property type="taxonomic scope" value="Eukaryota"/>
</dbReference>
<evidence type="ECO:0000313" key="2">
    <source>
        <dbReference type="EMBL" id="EXF82963.1"/>
    </source>
</evidence>
<name>A0A010SDZ3_9PEZI</name>
<feature type="signal peptide" evidence="1">
    <location>
        <begin position="1"/>
        <end position="24"/>
    </location>
</feature>
<proteinExistence type="predicted"/>
<evidence type="ECO:0008006" key="4">
    <source>
        <dbReference type="Google" id="ProtNLM"/>
    </source>
</evidence>
<keyword evidence="1" id="KW-0732">Signal</keyword>
<evidence type="ECO:0000313" key="3">
    <source>
        <dbReference type="Proteomes" id="UP000020467"/>
    </source>
</evidence>
<evidence type="ECO:0000256" key="1">
    <source>
        <dbReference type="SAM" id="SignalP"/>
    </source>
</evidence>
<feature type="chain" id="PRO_5001457734" description="Killer toxin Kp4 domain-containing protein" evidence="1">
    <location>
        <begin position="25"/>
        <end position="148"/>
    </location>
</feature>
<gene>
    <name evidence="2" type="ORF">CFIO01_01333</name>
</gene>
<dbReference type="AlphaFoldDB" id="A0A010SDZ3"/>
<dbReference type="Proteomes" id="UP000020467">
    <property type="component" value="Unassembled WGS sequence"/>
</dbReference>
<dbReference type="KEGG" id="cfj:CFIO01_01333"/>
<keyword evidence="3" id="KW-1185">Reference proteome</keyword>
<accession>A0A010SDZ3</accession>
<dbReference type="OrthoDB" id="4792471at2759"/>
<reference evidence="2 3" key="1">
    <citation type="submission" date="2014-02" db="EMBL/GenBank/DDBJ databases">
        <title>The genome sequence of Colletotrichum fioriniae PJ7.</title>
        <authorList>
            <person name="Baroncelli R."/>
            <person name="Thon M.R."/>
        </authorList>
    </citation>
    <scope>NUCLEOTIDE SEQUENCE [LARGE SCALE GENOMIC DNA]</scope>
    <source>
        <strain evidence="2 3">PJ7</strain>
    </source>
</reference>